<name>A0A6A3AYX6_HIBSY</name>
<dbReference type="AlphaFoldDB" id="A0A6A3AYX6"/>
<keyword evidence="1" id="KW-0433">Leucine-rich repeat</keyword>
<dbReference type="Proteomes" id="UP000436088">
    <property type="component" value="Unassembled WGS sequence"/>
</dbReference>
<dbReference type="InterPro" id="IPR053211">
    <property type="entry name" value="DNA_repair-toleration"/>
</dbReference>
<dbReference type="Pfam" id="PF13855">
    <property type="entry name" value="LRR_8"/>
    <property type="match status" value="1"/>
</dbReference>
<evidence type="ECO:0000313" key="4">
    <source>
        <dbReference type="EMBL" id="KAE8709731.1"/>
    </source>
</evidence>
<protein>
    <submittedName>
        <fullName evidence="4">Leucine-rich receptor protein kinase family protein</fullName>
    </submittedName>
</protein>
<gene>
    <name evidence="4" type="ORF">F3Y22_tig00110328pilonHSYRG00261</name>
</gene>
<evidence type="ECO:0000313" key="5">
    <source>
        <dbReference type="Proteomes" id="UP000436088"/>
    </source>
</evidence>
<evidence type="ECO:0000256" key="3">
    <source>
        <dbReference type="ARBA" id="ARBA00022737"/>
    </source>
</evidence>
<keyword evidence="2" id="KW-0732">Signal</keyword>
<organism evidence="4 5">
    <name type="scientific">Hibiscus syriacus</name>
    <name type="common">Rose of Sharon</name>
    <dbReference type="NCBI Taxonomy" id="106335"/>
    <lineage>
        <taxon>Eukaryota</taxon>
        <taxon>Viridiplantae</taxon>
        <taxon>Streptophyta</taxon>
        <taxon>Embryophyta</taxon>
        <taxon>Tracheophyta</taxon>
        <taxon>Spermatophyta</taxon>
        <taxon>Magnoliopsida</taxon>
        <taxon>eudicotyledons</taxon>
        <taxon>Gunneridae</taxon>
        <taxon>Pentapetalae</taxon>
        <taxon>rosids</taxon>
        <taxon>malvids</taxon>
        <taxon>Malvales</taxon>
        <taxon>Malvaceae</taxon>
        <taxon>Malvoideae</taxon>
        <taxon>Hibiscus</taxon>
    </lineage>
</organism>
<keyword evidence="4" id="KW-0418">Kinase</keyword>
<dbReference type="SUPFAM" id="SSF52058">
    <property type="entry name" value="L domain-like"/>
    <property type="match status" value="1"/>
</dbReference>
<dbReference type="GO" id="GO:0016301">
    <property type="term" value="F:kinase activity"/>
    <property type="evidence" value="ECO:0007669"/>
    <property type="project" value="UniProtKB-KW"/>
</dbReference>
<dbReference type="PANTHER" id="PTHR48060:SF21">
    <property type="entry name" value="L DOMAIN-LIKE PROTEIN"/>
    <property type="match status" value="1"/>
</dbReference>
<keyword evidence="5" id="KW-1185">Reference proteome</keyword>
<comment type="caution">
    <text evidence="4">The sequence shown here is derived from an EMBL/GenBank/DDBJ whole genome shotgun (WGS) entry which is preliminary data.</text>
</comment>
<reference evidence="4" key="1">
    <citation type="submission" date="2019-09" db="EMBL/GenBank/DDBJ databases">
        <title>Draft genome information of white flower Hibiscus syriacus.</title>
        <authorList>
            <person name="Kim Y.-M."/>
        </authorList>
    </citation>
    <scope>NUCLEOTIDE SEQUENCE [LARGE SCALE GENOMIC DNA]</scope>
    <source>
        <strain evidence="4">YM2019G1</strain>
    </source>
</reference>
<dbReference type="InterPro" id="IPR001611">
    <property type="entry name" value="Leu-rich_rpt"/>
</dbReference>
<dbReference type="Gene3D" id="3.80.10.10">
    <property type="entry name" value="Ribonuclease Inhibitor"/>
    <property type="match status" value="1"/>
</dbReference>
<evidence type="ECO:0000256" key="2">
    <source>
        <dbReference type="ARBA" id="ARBA00022729"/>
    </source>
</evidence>
<dbReference type="InterPro" id="IPR032675">
    <property type="entry name" value="LRR_dom_sf"/>
</dbReference>
<keyword evidence="3" id="KW-0677">Repeat</keyword>
<proteinExistence type="predicted"/>
<accession>A0A6A3AYX6</accession>
<dbReference type="PANTHER" id="PTHR48060">
    <property type="entry name" value="DNA DAMAGE-REPAIR/TOLERATION PROTEIN DRT100"/>
    <property type="match status" value="1"/>
</dbReference>
<sequence>MVSYARIVRNLTTDQHALLSFKHQITNSHNILANNWTTDYSSATGSASLALLSTVDELRQLSRLEHIDLNSNLIDGEIPLWFGRLDEVLDLILRSNNLTGLIPPSISNMSSLENLDLNHNLIHGNINCEISKLANLRIHRLAHNRLSGPIPKPIYGMSSLRMISQPLNNLSGSLPENICRHLPDLEAFFLEENEL</sequence>
<keyword evidence="4" id="KW-0675">Receptor</keyword>
<dbReference type="FunFam" id="3.80.10.10:FF:000383">
    <property type="entry name" value="Leucine-rich repeat receptor protein kinase EMS1"/>
    <property type="match status" value="1"/>
</dbReference>
<dbReference type="EMBL" id="VEPZ02000934">
    <property type="protein sequence ID" value="KAE8709731.1"/>
    <property type="molecule type" value="Genomic_DNA"/>
</dbReference>
<evidence type="ECO:0000256" key="1">
    <source>
        <dbReference type="ARBA" id="ARBA00022614"/>
    </source>
</evidence>
<keyword evidence="4" id="KW-0808">Transferase</keyword>